<feature type="compositionally biased region" description="Polar residues" evidence="2">
    <location>
        <begin position="109"/>
        <end position="130"/>
    </location>
</feature>
<feature type="coiled-coil region" evidence="1">
    <location>
        <begin position="33"/>
        <end position="67"/>
    </location>
</feature>
<dbReference type="AlphaFoldDB" id="A0A1Y5I1W1"/>
<dbReference type="Proteomes" id="UP000195557">
    <property type="component" value="Unassembled WGS sequence"/>
</dbReference>
<accession>A0A1Y5I1W1</accession>
<keyword evidence="3" id="KW-0812">Transmembrane</keyword>
<keyword evidence="3" id="KW-0472">Membrane</keyword>
<evidence type="ECO:0000256" key="2">
    <source>
        <dbReference type="SAM" id="MobiDB-lite"/>
    </source>
</evidence>
<feature type="region of interest" description="Disordered" evidence="2">
    <location>
        <begin position="103"/>
        <end position="141"/>
    </location>
</feature>
<organism evidence="4">
    <name type="scientific">Ostreococcus tauri</name>
    <name type="common">Marine green alga</name>
    <dbReference type="NCBI Taxonomy" id="70448"/>
    <lineage>
        <taxon>Eukaryota</taxon>
        <taxon>Viridiplantae</taxon>
        <taxon>Chlorophyta</taxon>
        <taxon>Mamiellophyceae</taxon>
        <taxon>Mamiellales</taxon>
        <taxon>Bathycoccaceae</taxon>
        <taxon>Ostreococcus</taxon>
    </lineage>
</organism>
<sequence>MMFGIDADVARIVSIALALVAAYALTRFMASTSIKAERRAEEERQKLERYRAQRQRALERREEELRAASFERENGKDTTDRETALEKKLAELDAKAARLGVLATRGRQLGSSSTRSEWNPLTGSGSSSGYRPQRRAPPGGG</sequence>
<evidence type="ECO:0000256" key="1">
    <source>
        <dbReference type="SAM" id="Coils"/>
    </source>
</evidence>
<evidence type="ECO:0000256" key="3">
    <source>
        <dbReference type="SAM" id="Phobius"/>
    </source>
</evidence>
<feature type="transmembrane region" description="Helical" evidence="3">
    <location>
        <begin position="12"/>
        <end position="30"/>
    </location>
</feature>
<proteinExistence type="predicted"/>
<name>A0A1Y5I1W1_OSTTA</name>
<dbReference type="EMBL" id="KZ155832">
    <property type="protein sequence ID" value="OUS43498.1"/>
    <property type="molecule type" value="Genomic_DNA"/>
</dbReference>
<reference evidence="4" key="1">
    <citation type="submission" date="2017-04" db="EMBL/GenBank/DDBJ databases">
        <title>Population genomics of picophytoplankton unveils novel chromosome hypervariability.</title>
        <authorList>
            <consortium name="DOE Joint Genome Institute"/>
            <person name="Blanc-Mathieu R."/>
            <person name="Krasovec M."/>
            <person name="Hebrard M."/>
            <person name="Yau S."/>
            <person name="Desgranges E."/>
            <person name="Martin J."/>
            <person name="Schackwitz W."/>
            <person name="Kuo A."/>
            <person name="Salin G."/>
            <person name="Donnadieu C."/>
            <person name="Desdevises Y."/>
            <person name="Sanchez-Ferandin S."/>
            <person name="Moreau H."/>
            <person name="Rivals E."/>
            <person name="Grigoriev I.V."/>
            <person name="Grimsley N."/>
            <person name="Eyre-Walker A."/>
            <person name="Piganeau G."/>
        </authorList>
    </citation>
    <scope>NUCLEOTIDE SEQUENCE [LARGE SCALE GENOMIC DNA]</scope>
    <source>
        <strain evidence="4">RCC 1115</strain>
    </source>
</reference>
<keyword evidence="1" id="KW-0175">Coiled coil</keyword>
<evidence type="ECO:0000313" key="4">
    <source>
        <dbReference type="EMBL" id="OUS43498.1"/>
    </source>
</evidence>
<protein>
    <submittedName>
        <fullName evidence="4">Uncharacterized protein</fullName>
    </submittedName>
</protein>
<gene>
    <name evidence="4" type="ORF">BE221DRAFT_194946</name>
</gene>
<keyword evidence="3" id="KW-1133">Transmembrane helix</keyword>